<dbReference type="EMBL" id="JAATJL010000001">
    <property type="protein sequence ID" value="NJC22722.1"/>
    <property type="molecule type" value="Genomic_DNA"/>
</dbReference>
<feature type="signal peptide" evidence="1">
    <location>
        <begin position="1"/>
        <end position="21"/>
    </location>
</feature>
<name>A0A846RQ75_9MICC</name>
<evidence type="ECO:0000256" key="1">
    <source>
        <dbReference type="SAM" id="SignalP"/>
    </source>
</evidence>
<protein>
    <submittedName>
        <fullName evidence="2">Uncharacterized protein</fullName>
    </submittedName>
</protein>
<feature type="chain" id="PRO_5039079727" evidence="1">
    <location>
        <begin position="22"/>
        <end position="51"/>
    </location>
</feature>
<comment type="caution">
    <text evidence="2">The sequence shown here is derived from an EMBL/GenBank/DDBJ whole genome shotgun (WGS) entry which is preliminary data.</text>
</comment>
<gene>
    <name evidence="2" type="ORF">BJ994_001798</name>
</gene>
<evidence type="ECO:0000313" key="3">
    <source>
        <dbReference type="Proteomes" id="UP000547458"/>
    </source>
</evidence>
<proteinExistence type="predicted"/>
<organism evidence="2 3">
    <name type="scientific">Arthrobacter pigmenti</name>
    <dbReference type="NCBI Taxonomy" id="271432"/>
    <lineage>
        <taxon>Bacteria</taxon>
        <taxon>Bacillati</taxon>
        <taxon>Actinomycetota</taxon>
        <taxon>Actinomycetes</taxon>
        <taxon>Micrococcales</taxon>
        <taxon>Micrococcaceae</taxon>
        <taxon>Arthrobacter</taxon>
    </lineage>
</organism>
<keyword evidence="3" id="KW-1185">Reference proteome</keyword>
<evidence type="ECO:0000313" key="2">
    <source>
        <dbReference type="EMBL" id="NJC22722.1"/>
    </source>
</evidence>
<reference evidence="2 3" key="1">
    <citation type="submission" date="2020-03" db="EMBL/GenBank/DDBJ databases">
        <title>Sequencing the genomes of 1000 actinobacteria strains.</title>
        <authorList>
            <person name="Klenk H.-P."/>
        </authorList>
    </citation>
    <scope>NUCLEOTIDE SEQUENCE [LARGE SCALE GENOMIC DNA]</scope>
    <source>
        <strain evidence="2 3">DSM 16403</strain>
    </source>
</reference>
<dbReference type="RefSeq" id="WP_167993476.1">
    <property type="nucleotide sequence ID" value="NZ_JAATJL010000001.1"/>
</dbReference>
<dbReference type="AlphaFoldDB" id="A0A846RQ75"/>
<accession>A0A846RQ75</accession>
<keyword evidence="1" id="KW-0732">Signal</keyword>
<sequence length="51" mass="5050">MKKLSAVLLVTAALVVGGGSAAVAKEGKAPATYAPTGGGTTYSIMIDNWPN</sequence>
<dbReference type="Proteomes" id="UP000547458">
    <property type="component" value="Unassembled WGS sequence"/>
</dbReference>